<dbReference type="InterPro" id="IPR008928">
    <property type="entry name" value="6-hairpin_glycosidase_sf"/>
</dbReference>
<name>A0A3E2HMW6_SCYLI</name>
<dbReference type="Proteomes" id="UP000258309">
    <property type="component" value="Unassembled WGS sequence"/>
</dbReference>
<evidence type="ECO:0000259" key="2">
    <source>
        <dbReference type="Pfam" id="PF14498"/>
    </source>
</evidence>
<reference evidence="5 6" key="1">
    <citation type="submission" date="2018-05" db="EMBL/GenBank/DDBJ databases">
        <title>Draft genome sequence of Scytalidium lignicola DSM 105466, a ubiquitous saprotrophic fungus.</title>
        <authorList>
            <person name="Buettner E."/>
            <person name="Gebauer A.M."/>
            <person name="Hofrichter M."/>
            <person name="Liers C."/>
            <person name="Kellner H."/>
        </authorList>
    </citation>
    <scope>NUCLEOTIDE SEQUENCE [LARGE SCALE GENOMIC DNA]</scope>
    <source>
        <strain evidence="5 6">DSM 105466</strain>
    </source>
</reference>
<feature type="chain" id="PRO_5017620654" evidence="1">
    <location>
        <begin position="23"/>
        <end position="823"/>
    </location>
</feature>
<dbReference type="Pfam" id="PF22124">
    <property type="entry name" value="Glyco_hydro_95_cat"/>
    <property type="match status" value="1"/>
</dbReference>
<keyword evidence="1" id="KW-0732">Signal</keyword>
<protein>
    <submittedName>
        <fullName evidence="5">Uncharacterized protein</fullName>
    </submittedName>
</protein>
<evidence type="ECO:0000313" key="6">
    <source>
        <dbReference type="Proteomes" id="UP000258309"/>
    </source>
</evidence>
<dbReference type="InterPro" id="IPR054363">
    <property type="entry name" value="GH95_cat"/>
</dbReference>
<dbReference type="GO" id="GO:0005975">
    <property type="term" value="P:carbohydrate metabolic process"/>
    <property type="evidence" value="ECO:0007669"/>
    <property type="project" value="InterPro"/>
</dbReference>
<gene>
    <name evidence="5" type="ORF">B7463_g1671</name>
</gene>
<feature type="non-terminal residue" evidence="5">
    <location>
        <position position="823"/>
    </location>
</feature>
<keyword evidence="6" id="KW-1185">Reference proteome</keyword>
<accession>A0A3E2HMW6</accession>
<dbReference type="PANTHER" id="PTHR31084:SF0">
    <property type="entry name" value="ALPHA-L-FUCOSIDASE 2"/>
    <property type="match status" value="1"/>
</dbReference>
<sequence length="823" mass="89923">MLCNYLLLYALGVLCIGDSAHAVQIKKPDSASYPFRIWASTSATYLNDSNVLGNGRIGAAPLGAVLTDTIYLNEDSLWSGGRLYRVNPDAAQAVSEMQGLVVQGRVPEALTIAGFSYVGTPVAQQHYDQLGYITMVMNHSSEYADYERWMDLADGTAGVYYTVNGTAYSREYFASNPAGLVAIRVTSNASAAVSFNLHLDRGAGLNRWQDYSKREGSNTIIIGGRAGGENSIGFSAGVTAVASGGAVSTRGDYLLVENADEAWIYFSTWTTYRKQDPRQQVLRDLASARAQAYPTMRSAHVADYQAYADRVSLSLGESTPQQRAMNTSDRLAASKNRFDPELASLLFRFGRYILISTSREGSLPPNLQGIWNTDLDPAWGSRYKLNIDLQMDYWLALTANMPELASPLLNLINTLCDNGRAVARDMYNASGCVSHHQTDLWGDPAPEDNWPSSTWWPMGLTWLVTHAMEHYRFTGDIDTLKNMYASLDGVARFASDFLSDYEGWKVTNPSLSPENTYYLDSDSKTEGTITLGPTIDNSMLWEVFGEVVEAQAALGIHDTDFAARLTSLRAQLPPLRVNQYGGVSEWIKDYNETDPGHRHYSQLWGLYPGSQITASNWTLFEASNSSLHRRLKYASGAPSWWDAYSAIVAARVFDVNLVHSLLDHQISNQTYGGSMLGVHPGGPFQVTGNLGVTASIAEALLQSHESISLNNLDKPTPAYTGDSNKAYLIRLLPVLPAEWTANGGGFVKGLLARGAFEVDISWDSTGRLVEANVTSSLGNPVWITLGTAPVGEAATKLSVEGCQTSDFVFLKSQKGSVHRVTIA</sequence>
<evidence type="ECO:0000256" key="1">
    <source>
        <dbReference type="SAM" id="SignalP"/>
    </source>
</evidence>
<dbReference type="SUPFAM" id="SSF48208">
    <property type="entry name" value="Six-hairpin glycosidases"/>
    <property type="match status" value="1"/>
</dbReference>
<organism evidence="5 6">
    <name type="scientific">Scytalidium lignicola</name>
    <name type="common">Hyphomycete</name>
    <dbReference type="NCBI Taxonomy" id="5539"/>
    <lineage>
        <taxon>Eukaryota</taxon>
        <taxon>Fungi</taxon>
        <taxon>Dikarya</taxon>
        <taxon>Ascomycota</taxon>
        <taxon>Pezizomycotina</taxon>
        <taxon>Leotiomycetes</taxon>
        <taxon>Leotiomycetes incertae sedis</taxon>
        <taxon>Scytalidium</taxon>
    </lineage>
</organism>
<dbReference type="PANTHER" id="PTHR31084">
    <property type="entry name" value="ALPHA-L-FUCOSIDASE 2"/>
    <property type="match status" value="1"/>
</dbReference>
<evidence type="ECO:0000259" key="4">
    <source>
        <dbReference type="Pfam" id="PF22124"/>
    </source>
</evidence>
<dbReference type="OrthoDB" id="2848340at2759"/>
<feature type="non-terminal residue" evidence="5">
    <location>
        <position position="1"/>
    </location>
</feature>
<feature type="signal peptide" evidence="1">
    <location>
        <begin position="1"/>
        <end position="22"/>
    </location>
</feature>
<dbReference type="GO" id="GO:0004560">
    <property type="term" value="F:alpha-L-fucosidase activity"/>
    <property type="evidence" value="ECO:0007669"/>
    <property type="project" value="InterPro"/>
</dbReference>
<feature type="domain" description="Alpha fucosidase A-like C-terminal" evidence="3">
    <location>
        <begin position="728"/>
        <end position="788"/>
    </location>
</feature>
<dbReference type="InterPro" id="IPR016518">
    <property type="entry name" value="Alpha-L-fucosidase"/>
</dbReference>
<evidence type="ECO:0000259" key="3">
    <source>
        <dbReference type="Pfam" id="PF21307"/>
    </source>
</evidence>
<dbReference type="PIRSF" id="PIRSF007663">
    <property type="entry name" value="UCP007663"/>
    <property type="match status" value="1"/>
</dbReference>
<dbReference type="InterPro" id="IPR012341">
    <property type="entry name" value="6hp_glycosidase-like_sf"/>
</dbReference>
<dbReference type="OMA" id="YPLHLWT"/>
<dbReference type="AlphaFoldDB" id="A0A3E2HMW6"/>
<feature type="domain" description="Glycosyl hydrolase family 95 N-terminal" evidence="2">
    <location>
        <begin position="37"/>
        <end position="274"/>
    </location>
</feature>
<dbReference type="EMBL" id="NCSJ02000017">
    <property type="protein sequence ID" value="RFU34678.1"/>
    <property type="molecule type" value="Genomic_DNA"/>
</dbReference>
<proteinExistence type="predicted"/>
<dbReference type="InterPro" id="IPR049053">
    <property type="entry name" value="AFCA-like_C"/>
</dbReference>
<dbReference type="Pfam" id="PF21307">
    <property type="entry name" value="Glyco_hydro_95_C"/>
    <property type="match status" value="1"/>
</dbReference>
<comment type="caution">
    <text evidence="5">The sequence shown here is derived from an EMBL/GenBank/DDBJ whole genome shotgun (WGS) entry which is preliminary data.</text>
</comment>
<dbReference type="Pfam" id="PF14498">
    <property type="entry name" value="Glyco_hyd_65N_2"/>
    <property type="match status" value="1"/>
</dbReference>
<evidence type="ECO:0000313" key="5">
    <source>
        <dbReference type="EMBL" id="RFU34678.1"/>
    </source>
</evidence>
<dbReference type="Gene3D" id="1.50.10.10">
    <property type="match status" value="1"/>
</dbReference>
<feature type="domain" description="Glycosyl hydrolase family 95 catalytic" evidence="4">
    <location>
        <begin position="293"/>
        <end position="700"/>
    </location>
</feature>
<dbReference type="InterPro" id="IPR027414">
    <property type="entry name" value="GH95_N_dom"/>
</dbReference>